<evidence type="ECO:0000313" key="1">
    <source>
        <dbReference type="EMBL" id="KAH7949137.1"/>
    </source>
</evidence>
<comment type="caution">
    <text evidence="1">The sequence shown here is derived from an EMBL/GenBank/DDBJ whole genome shotgun (WGS) entry which is preliminary data.</text>
</comment>
<keyword evidence="2" id="KW-1185">Reference proteome</keyword>
<organism evidence="1 2">
    <name type="scientific">Dermacentor silvarum</name>
    <name type="common">Tick</name>
    <dbReference type="NCBI Taxonomy" id="543639"/>
    <lineage>
        <taxon>Eukaryota</taxon>
        <taxon>Metazoa</taxon>
        <taxon>Ecdysozoa</taxon>
        <taxon>Arthropoda</taxon>
        <taxon>Chelicerata</taxon>
        <taxon>Arachnida</taxon>
        <taxon>Acari</taxon>
        <taxon>Parasitiformes</taxon>
        <taxon>Ixodida</taxon>
        <taxon>Ixodoidea</taxon>
        <taxon>Ixodidae</taxon>
        <taxon>Rhipicephalinae</taxon>
        <taxon>Dermacentor</taxon>
    </lineage>
</organism>
<proteinExistence type="predicted"/>
<protein>
    <submittedName>
        <fullName evidence="1">Uncharacterized protein</fullName>
    </submittedName>
</protein>
<dbReference type="EMBL" id="CM023474">
    <property type="protein sequence ID" value="KAH7949137.1"/>
    <property type="molecule type" value="Genomic_DNA"/>
</dbReference>
<gene>
    <name evidence="1" type="ORF">HPB49_005563</name>
</gene>
<sequence>MSKKAPPELRPILKKIRLGTASVQQEAELSKSASTATSSSPFVRVPASAAAIPSWSVVPYTGEYAATGTELPTEQTALESAVHTASASRLQTDETPTGPTGTARTPSDHSVDKRTQGNEPSRRDDGIVTTLVKMGSRNTQRRTHSHIVMAFAAVLGSFSVVLASVVLIVVYIAATQPKVQATCDTSDCKNHVSALGLSRIHGADPCEDFGRFVCSGWVHNYKRITTTLVHEVLADWLYRIAELTSSNAAAGGISNKAQEMMIACATRTDDYAASLSSLKSFMVALGFAWPENEFHVGPNEYAKFLHLLIELDVNWALPLWFHIERHDTSGSRRQTFVVRSSFMASVWQYFNKELLDYRGAYDWYLRLFELCVFRDDLSASQIFHSFLKDSADVQLAIVGALDNADRSRVYRPQLIRLGGTPAFATKLSPVMWMDVLREVYESDGPVTVGDFLLATNERLMSAIEKLFVAFSAQTLWFHTTWWFLQTVGTFSSNVLPAIVAAVDFGKLGSMLNTVYCVLQMELTYNALLAAITKSQFTEDEVREIPRYFSRIKTLAIEKIGSSNHMNDTMKSTLLNVLTETTTAIWPEGGFQSQRSFDRLFGAAGNDSHDFFSQWYRARIALQKSRGSSLYEETVKTYRVNNNRLFEYKYIPNVVSASAASLHPPLYYSNGTSAMTYGGIGFLFAMELVDALNFMILRPVLNGTTWGANATWRLWDTFSCPAANDRERVFPMLPALDIAYSAYKRFRDPMKDFPLRGLDSYTPEQIFFLTFCHATCRIEGLTGAQYSPDCSVAVRNFEPFAKAFSCDSGSKMHPAHKCRYF</sequence>
<accession>A0ACB8CQ38</accession>
<evidence type="ECO:0000313" key="2">
    <source>
        <dbReference type="Proteomes" id="UP000821865"/>
    </source>
</evidence>
<dbReference type="Proteomes" id="UP000821865">
    <property type="component" value="Chromosome 5"/>
</dbReference>
<name>A0ACB8CQ38_DERSI</name>
<reference evidence="1" key="1">
    <citation type="submission" date="2020-05" db="EMBL/GenBank/DDBJ databases">
        <title>Large-scale comparative analyses of tick genomes elucidate their genetic diversity and vector capacities.</title>
        <authorList>
            <person name="Jia N."/>
            <person name="Wang J."/>
            <person name="Shi W."/>
            <person name="Du L."/>
            <person name="Sun Y."/>
            <person name="Zhan W."/>
            <person name="Jiang J."/>
            <person name="Wang Q."/>
            <person name="Zhang B."/>
            <person name="Ji P."/>
            <person name="Sakyi L.B."/>
            <person name="Cui X."/>
            <person name="Yuan T."/>
            <person name="Jiang B."/>
            <person name="Yang W."/>
            <person name="Lam T.T.-Y."/>
            <person name="Chang Q."/>
            <person name="Ding S."/>
            <person name="Wang X."/>
            <person name="Zhu J."/>
            <person name="Ruan X."/>
            <person name="Zhao L."/>
            <person name="Wei J."/>
            <person name="Que T."/>
            <person name="Du C."/>
            <person name="Cheng J."/>
            <person name="Dai P."/>
            <person name="Han X."/>
            <person name="Huang E."/>
            <person name="Gao Y."/>
            <person name="Liu J."/>
            <person name="Shao H."/>
            <person name="Ye R."/>
            <person name="Li L."/>
            <person name="Wei W."/>
            <person name="Wang X."/>
            <person name="Wang C."/>
            <person name="Yang T."/>
            <person name="Huo Q."/>
            <person name="Li W."/>
            <person name="Guo W."/>
            <person name="Chen H."/>
            <person name="Zhou L."/>
            <person name="Ni X."/>
            <person name="Tian J."/>
            <person name="Zhou Y."/>
            <person name="Sheng Y."/>
            <person name="Liu T."/>
            <person name="Pan Y."/>
            <person name="Xia L."/>
            <person name="Li J."/>
            <person name="Zhao F."/>
            <person name="Cao W."/>
        </authorList>
    </citation>
    <scope>NUCLEOTIDE SEQUENCE</scope>
    <source>
        <strain evidence="1">Dsil-2018</strain>
    </source>
</reference>